<proteinExistence type="predicted"/>
<keyword evidence="1" id="KW-0227">DNA damage</keyword>
<accession>A0A6G3XW67</accession>
<comment type="caution">
    <text evidence="3">The sequence shown here is derived from an EMBL/GenBank/DDBJ whole genome shotgun (WGS) entry which is preliminary data.</text>
</comment>
<protein>
    <submittedName>
        <fullName evidence="3">Uncharacterized protein</fullName>
    </submittedName>
</protein>
<gene>
    <name evidence="3" type="ORF">G3M58_87530</name>
</gene>
<dbReference type="GO" id="GO:0016787">
    <property type="term" value="F:hydrolase activity"/>
    <property type="evidence" value="ECO:0007669"/>
    <property type="project" value="UniProtKB-ARBA"/>
</dbReference>
<dbReference type="GO" id="GO:0006281">
    <property type="term" value="P:DNA repair"/>
    <property type="evidence" value="ECO:0007669"/>
    <property type="project" value="UniProtKB-KW"/>
</dbReference>
<dbReference type="InterPro" id="IPR000445">
    <property type="entry name" value="HhH_motif"/>
</dbReference>
<dbReference type="SUPFAM" id="SSF47781">
    <property type="entry name" value="RuvA domain 2-like"/>
    <property type="match status" value="1"/>
</dbReference>
<evidence type="ECO:0000256" key="2">
    <source>
        <dbReference type="ARBA" id="ARBA00023204"/>
    </source>
</evidence>
<dbReference type="Gene3D" id="1.10.150.20">
    <property type="entry name" value="5' to 3' exonuclease, C-terminal subdomain"/>
    <property type="match status" value="1"/>
</dbReference>
<evidence type="ECO:0000256" key="1">
    <source>
        <dbReference type="ARBA" id="ARBA00022763"/>
    </source>
</evidence>
<dbReference type="GO" id="GO:0003677">
    <property type="term" value="F:DNA binding"/>
    <property type="evidence" value="ECO:0007669"/>
    <property type="project" value="InterPro"/>
</dbReference>
<dbReference type="GO" id="GO:0140097">
    <property type="term" value="F:catalytic activity, acting on DNA"/>
    <property type="evidence" value="ECO:0007669"/>
    <property type="project" value="UniProtKB-ARBA"/>
</dbReference>
<name>A0A6G3XW67_9ACTN</name>
<dbReference type="EMBL" id="JAAGMN010009404">
    <property type="protein sequence ID" value="NEE21907.1"/>
    <property type="molecule type" value="Genomic_DNA"/>
</dbReference>
<organism evidence="3">
    <name type="scientific">Streptomyces sp. SID7499</name>
    <dbReference type="NCBI Taxonomy" id="2706086"/>
    <lineage>
        <taxon>Bacteria</taxon>
        <taxon>Bacillati</taxon>
        <taxon>Actinomycetota</taxon>
        <taxon>Actinomycetes</taxon>
        <taxon>Kitasatosporales</taxon>
        <taxon>Streptomycetaceae</taxon>
        <taxon>Streptomyces</taxon>
    </lineage>
</organism>
<keyword evidence="2" id="KW-0234">DNA repair</keyword>
<evidence type="ECO:0000313" key="3">
    <source>
        <dbReference type="EMBL" id="NEE21907.1"/>
    </source>
</evidence>
<dbReference type="InterPro" id="IPR010994">
    <property type="entry name" value="RuvA_2-like"/>
</dbReference>
<reference evidence="3" key="1">
    <citation type="submission" date="2020-01" db="EMBL/GenBank/DDBJ databases">
        <title>Insect and environment-associated Actinomycetes.</title>
        <authorList>
            <person name="Currrie C."/>
            <person name="Chevrette M."/>
            <person name="Carlson C."/>
            <person name="Stubbendieck R."/>
            <person name="Wendt-Pienkowski E."/>
        </authorList>
    </citation>
    <scope>NUCLEOTIDE SEQUENCE</scope>
    <source>
        <strain evidence="3">SID7499</strain>
    </source>
</reference>
<dbReference type="Pfam" id="PF00633">
    <property type="entry name" value="HHH"/>
    <property type="match status" value="1"/>
</dbReference>
<dbReference type="AlphaFoldDB" id="A0A6G3XW67"/>
<feature type="non-terminal residue" evidence="3">
    <location>
        <position position="1"/>
    </location>
</feature>
<sequence length="62" mass="6249">VKHFGSVKKLRQATIDEICEVPGIGRRTAESVAAALAATAPAAPAVNTATGEIIEEDDGGSS</sequence>